<reference evidence="2 3" key="1">
    <citation type="submission" date="2020-03" db="EMBL/GenBank/DDBJ databases">
        <title>Tamlana sp. nov, isolated from XXX.</title>
        <authorList>
            <person name="Cao W.R."/>
        </authorList>
    </citation>
    <scope>NUCLEOTIDE SEQUENCE [LARGE SCALE GENOMIC DNA]</scope>
    <source>
        <strain evidence="2 3">HST1-43</strain>
    </source>
</reference>
<dbReference type="EMBL" id="JAAVJS010000001">
    <property type="protein sequence ID" value="NJX14124.1"/>
    <property type="molecule type" value="Genomic_DNA"/>
</dbReference>
<evidence type="ECO:0000313" key="2">
    <source>
        <dbReference type="EMBL" id="NJX14124.1"/>
    </source>
</evidence>
<gene>
    <name evidence="2" type="ORF">HC176_01305</name>
</gene>
<keyword evidence="3" id="KW-1185">Reference proteome</keyword>
<evidence type="ECO:0008006" key="4">
    <source>
        <dbReference type="Google" id="ProtNLM"/>
    </source>
</evidence>
<sequence length="199" mass="22921">MKSVIRNTKKGILMVTMMAALASFANVKEKLTFKDDIKKTALILNNVKSGDLLTIKDYNGLILYKEQINTAGVYKKGFDLSALPDGDYFFEVNKFLEIKTIPFTVKSNRTIFHKEKESSVFKPYITHKDNSVLITKLAPKFEPLKVKIYVDYNSELTLIFSEVVKDTKSIEKAYKLEKDKDYKIEISSDNRTYTKFINN</sequence>
<proteinExistence type="predicted"/>
<name>A0ABX1D728_9FLAO</name>
<dbReference type="RefSeq" id="WP_167916375.1">
    <property type="nucleotide sequence ID" value="NZ_JAAVJS010000001.1"/>
</dbReference>
<dbReference type="Proteomes" id="UP000760545">
    <property type="component" value="Unassembled WGS sequence"/>
</dbReference>
<feature type="signal peptide" evidence="1">
    <location>
        <begin position="1"/>
        <end position="25"/>
    </location>
</feature>
<comment type="caution">
    <text evidence="2">The sequence shown here is derived from an EMBL/GenBank/DDBJ whole genome shotgun (WGS) entry which is preliminary data.</text>
</comment>
<evidence type="ECO:0000256" key="1">
    <source>
        <dbReference type="SAM" id="SignalP"/>
    </source>
</evidence>
<accession>A0ABX1D728</accession>
<organism evidence="2 3">
    <name type="scientific">Tamlana crocina</name>
    <dbReference type="NCBI Taxonomy" id="393006"/>
    <lineage>
        <taxon>Bacteria</taxon>
        <taxon>Pseudomonadati</taxon>
        <taxon>Bacteroidota</taxon>
        <taxon>Flavobacteriia</taxon>
        <taxon>Flavobacteriales</taxon>
        <taxon>Flavobacteriaceae</taxon>
        <taxon>Tamlana</taxon>
    </lineage>
</organism>
<evidence type="ECO:0000313" key="3">
    <source>
        <dbReference type="Proteomes" id="UP000760545"/>
    </source>
</evidence>
<keyword evidence="1" id="KW-0732">Signal</keyword>
<protein>
    <recommendedName>
        <fullName evidence="4">Secretion system C-terminal sorting domain-containing protein</fullName>
    </recommendedName>
</protein>
<feature type="chain" id="PRO_5045382092" description="Secretion system C-terminal sorting domain-containing protein" evidence="1">
    <location>
        <begin position="26"/>
        <end position="199"/>
    </location>
</feature>